<comment type="caution">
    <text evidence="1">The sequence shown here is derived from an EMBL/GenBank/DDBJ whole genome shotgun (WGS) entry which is preliminary data.</text>
</comment>
<dbReference type="OrthoDB" id="2020419at2759"/>
<reference evidence="1" key="1">
    <citation type="journal article" date="2020" name="Microb. Genom.">
        <title>Genetic diversity of clinical and environmental Mucorales isolates obtained from an investigation of mucormycosis cases among solid organ transplant recipients.</title>
        <authorList>
            <person name="Nguyen M.H."/>
            <person name="Kaul D."/>
            <person name="Muto C."/>
            <person name="Cheng S.J."/>
            <person name="Richter R.A."/>
            <person name="Bruno V.M."/>
            <person name="Liu G."/>
            <person name="Beyhan S."/>
            <person name="Sundermann A.J."/>
            <person name="Mounaud S."/>
            <person name="Pasculle A.W."/>
            <person name="Nierman W.C."/>
            <person name="Driscoll E."/>
            <person name="Cumbie R."/>
            <person name="Clancy C.J."/>
            <person name="Dupont C.L."/>
        </authorList>
    </citation>
    <scope>NUCLEOTIDE SEQUENCE</scope>
    <source>
        <strain evidence="1">GL11</strain>
    </source>
</reference>
<dbReference type="AlphaFoldDB" id="A0A9P6XG80"/>
<protein>
    <submittedName>
        <fullName evidence="1">Uncharacterized protein</fullName>
    </submittedName>
</protein>
<name>A0A9P6XG80_RHIOR</name>
<dbReference type="Proteomes" id="UP000716291">
    <property type="component" value="Unassembled WGS sequence"/>
</dbReference>
<evidence type="ECO:0000313" key="1">
    <source>
        <dbReference type="EMBL" id="KAG1313077.1"/>
    </source>
</evidence>
<accession>A0A9P6XG80</accession>
<sequence>MVKYSYSWPINEQINKTHINSNEDAYKHIDQKYCGRNKCRFLLPVVVGEQESKAQMHFRQLAFLAGKIGRTIVLPNVHHSHMGACLSHPFSFYYDQKRWLKSTKKHFDWITMNDFQTWINERQTVGAQPTGQEIYIEGSQKSGYLYKQKNCFQSLFDFTNRPIVSYQLADISHPVKKDGNITQTMMTLLSDEAREYEYLGKSDGPVDVINLFYDRRFKFINDPAAQVPIPYSSDLVHIANEISSDLKSFTAVHWRMERVQPVSNLVQCAQDLVQRIKKLNTSNVFLLTDYPHTAGAKPESSSFHPNQLRPAHHRAIRYLYEHLNVTLTAIDRSIPYAKKNWNVVPIRTNDTSTIGIIDKLVAMKAQYFFAGKPGVCAKSSSFTGTISFHRHNAVRQGDKDIIVPLETFDLPR</sequence>
<proteinExistence type="predicted"/>
<keyword evidence="2" id="KW-1185">Reference proteome</keyword>
<dbReference type="Gene3D" id="3.40.50.11350">
    <property type="match status" value="1"/>
</dbReference>
<organism evidence="1 2">
    <name type="scientific">Rhizopus oryzae</name>
    <name type="common">Mucormycosis agent</name>
    <name type="synonym">Rhizopus arrhizus var. delemar</name>
    <dbReference type="NCBI Taxonomy" id="64495"/>
    <lineage>
        <taxon>Eukaryota</taxon>
        <taxon>Fungi</taxon>
        <taxon>Fungi incertae sedis</taxon>
        <taxon>Mucoromycota</taxon>
        <taxon>Mucoromycotina</taxon>
        <taxon>Mucoromycetes</taxon>
        <taxon>Mucorales</taxon>
        <taxon>Mucorineae</taxon>
        <taxon>Rhizopodaceae</taxon>
        <taxon>Rhizopus</taxon>
    </lineage>
</organism>
<evidence type="ECO:0000313" key="2">
    <source>
        <dbReference type="Proteomes" id="UP000716291"/>
    </source>
</evidence>
<dbReference type="EMBL" id="JAANQT010000221">
    <property type="protein sequence ID" value="KAG1313077.1"/>
    <property type="molecule type" value="Genomic_DNA"/>
</dbReference>
<gene>
    <name evidence="1" type="ORF">G6F64_002520</name>
</gene>